<keyword evidence="3" id="KW-1185">Reference proteome</keyword>
<dbReference type="RefSeq" id="WP_126822773.1">
    <property type="nucleotide sequence ID" value="NZ_JBHLWU010000001.1"/>
</dbReference>
<feature type="transmembrane region" description="Helical" evidence="1">
    <location>
        <begin position="6"/>
        <end position="28"/>
    </location>
</feature>
<evidence type="ECO:0000313" key="3">
    <source>
        <dbReference type="Proteomes" id="UP000288669"/>
    </source>
</evidence>
<dbReference type="EMBL" id="NGJZ01000001">
    <property type="protein sequence ID" value="RSU08301.1"/>
    <property type="molecule type" value="Genomic_DNA"/>
</dbReference>
<keyword evidence="1" id="KW-0812">Transmembrane</keyword>
<sequence length="96" mass="11555">MRTLLLIGFGIVLVVIVYALLFAFVSTLQKFTINSWRKRANKLSDKKLLKNRDFYGLQRKRKWMAIFLNGIFYKSYLKQQEELYQIFREEAKKRGL</sequence>
<accession>A0A430AJM9</accession>
<proteinExistence type="predicted"/>
<name>A0A430AJM9_9ENTE</name>
<protein>
    <submittedName>
        <fullName evidence="2">Uncharacterized protein</fullName>
    </submittedName>
</protein>
<evidence type="ECO:0000256" key="1">
    <source>
        <dbReference type="SAM" id="Phobius"/>
    </source>
</evidence>
<reference evidence="2 3" key="1">
    <citation type="submission" date="2017-05" db="EMBL/GenBank/DDBJ databases">
        <title>Vagococcus spp. assemblies.</title>
        <authorList>
            <person name="Gulvik C.A."/>
        </authorList>
    </citation>
    <scope>NUCLEOTIDE SEQUENCE [LARGE SCALE GENOMIC DNA]</scope>
    <source>
        <strain evidence="2 3">DSM 24756</strain>
    </source>
</reference>
<dbReference type="Proteomes" id="UP000288669">
    <property type="component" value="Unassembled WGS sequence"/>
</dbReference>
<organism evidence="2 3">
    <name type="scientific">Vagococcus entomophilus</name>
    <dbReference type="NCBI Taxonomy" id="1160095"/>
    <lineage>
        <taxon>Bacteria</taxon>
        <taxon>Bacillati</taxon>
        <taxon>Bacillota</taxon>
        <taxon>Bacilli</taxon>
        <taxon>Lactobacillales</taxon>
        <taxon>Enterococcaceae</taxon>
        <taxon>Vagococcus</taxon>
    </lineage>
</organism>
<evidence type="ECO:0000313" key="2">
    <source>
        <dbReference type="EMBL" id="RSU08301.1"/>
    </source>
</evidence>
<dbReference type="OrthoDB" id="2200353at2"/>
<keyword evidence="1" id="KW-0472">Membrane</keyword>
<dbReference type="AlphaFoldDB" id="A0A430AJM9"/>
<comment type="caution">
    <text evidence="2">The sequence shown here is derived from an EMBL/GenBank/DDBJ whole genome shotgun (WGS) entry which is preliminary data.</text>
</comment>
<gene>
    <name evidence="2" type="ORF">CBF30_03410</name>
</gene>
<keyword evidence="1" id="KW-1133">Transmembrane helix</keyword>